<organism evidence="2 3">
    <name type="scientific">Pleurodeles waltl</name>
    <name type="common">Iberian ribbed newt</name>
    <dbReference type="NCBI Taxonomy" id="8319"/>
    <lineage>
        <taxon>Eukaryota</taxon>
        <taxon>Metazoa</taxon>
        <taxon>Chordata</taxon>
        <taxon>Craniata</taxon>
        <taxon>Vertebrata</taxon>
        <taxon>Euteleostomi</taxon>
        <taxon>Amphibia</taxon>
        <taxon>Batrachia</taxon>
        <taxon>Caudata</taxon>
        <taxon>Salamandroidea</taxon>
        <taxon>Salamandridae</taxon>
        <taxon>Pleurodelinae</taxon>
        <taxon>Pleurodeles</taxon>
    </lineage>
</organism>
<evidence type="ECO:0000313" key="3">
    <source>
        <dbReference type="Proteomes" id="UP001066276"/>
    </source>
</evidence>
<feature type="region of interest" description="Disordered" evidence="1">
    <location>
        <begin position="1"/>
        <end position="70"/>
    </location>
</feature>
<proteinExistence type="predicted"/>
<evidence type="ECO:0000313" key="2">
    <source>
        <dbReference type="EMBL" id="KAJ1182087.1"/>
    </source>
</evidence>
<gene>
    <name evidence="2" type="ORF">NDU88_007282</name>
</gene>
<name>A0AAV7U354_PLEWA</name>
<comment type="caution">
    <text evidence="2">The sequence shown here is derived from an EMBL/GenBank/DDBJ whole genome shotgun (WGS) entry which is preliminary data.</text>
</comment>
<reference evidence="2" key="1">
    <citation type="journal article" date="2022" name="bioRxiv">
        <title>Sequencing and chromosome-scale assembly of the giantPleurodeles waltlgenome.</title>
        <authorList>
            <person name="Brown T."/>
            <person name="Elewa A."/>
            <person name="Iarovenko S."/>
            <person name="Subramanian E."/>
            <person name="Araus A.J."/>
            <person name="Petzold A."/>
            <person name="Susuki M."/>
            <person name="Suzuki K.-i.T."/>
            <person name="Hayashi T."/>
            <person name="Toyoda A."/>
            <person name="Oliveira C."/>
            <person name="Osipova E."/>
            <person name="Leigh N.D."/>
            <person name="Simon A."/>
            <person name="Yun M.H."/>
        </authorList>
    </citation>
    <scope>NUCLEOTIDE SEQUENCE</scope>
    <source>
        <strain evidence="2">20211129_DDA</strain>
        <tissue evidence="2">Liver</tissue>
    </source>
</reference>
<evidence type="ECO:0000256" key="1">
    <source>
        <dbReference type="SAM" id="MobiDB-lite"/>
    </source>
</evidence>
<keyword evidence="3" id="KW-1185">Reference proteome</keyword>
<dbReference type="Proteomes" id="UP001066276">
    <property type="component" value="Chromosome 3_2"/>
</dbReference>
<feature type="region of interest" description="Disordered" evidence="1">
    <location>
        <begin position="96"/>
        <end position="127"/>
    </location>
</feature>
<dbReference type="EMBL" id="JANPWB010000006">
    <property type="protein sequence ID" value="KAJ1182087.1"/>
    <property type="molecule type" value="Genomic_DNA"/>
</dbReference>
<dbReference type="AlphaFoldDB" id="A0AAV7U354"/>
<protein>
    <submittedName>
        <fullName evidence="2">Uncharacterized protein</fullName>
    </submittedName>
</protein>
<accession>A0AAV7U354</accession>
<sequence length="127" mass="13848">MEPICDGSLFRQADPSGREQTVSASPDAEEHKTSANRRAGAGIGRPLLGQKRGPGNGRRRRRGKQEEGAEECLWRRTRHREDGGTTGRVARRVRGAGGTLRKSRPCLKESVASTGAWGTARKEGKEQ</sequence>